<dbReference type="RefSeq" id="WP_100543479.1">
    <property type="nucleotide sequence ID" value="NZ_PHQY01000646.1"/>
</dbReference>
<gene>
    <name evidence="1" type="ORF">CWD94_13650</name>
</gene>
<comment type="caution">
    <text evidence="1">The sequence shown here is derived from an EMBL/GenBank/DDBJ whole genome shotgun (WGS) entry which is preliminary data.</text>
</comment>
<dbReference type="SUPFAM" id="SSF55136">
    <property type="entry name" value="Probable bacterial effector-binding domain"/>
    <property type="match status" value="1"/>
</dbReference>
<reference evidence="1 2" key="1">
    <citation type="submission" date="2017-11" db="EMBL/GenBank/DDBJ databases">
        <title>Bacterial isolate from king chilli rhizosphere.</title>
        <authorList>
            <person name="Takhelmayum P."/>
            <person name="Sarangthem I."/>
        </authorList>
    </citation>
    <scope>NUCLEOTIDE SEQUENCE [LARGE SCALE GENOMIC DNA]</scope>
    <source>
        <strain evidence="2">t26</strain>
    </source>
</reference>
<protein>
    <submittedName>
        <fullName evidence="1">Uncharacterized protein</fullName>
    </submittedName>
</protein>
<dbReference type="AlphaFoldDB" id="A0A2M9Q4E7"/>
<organism evidence="1 2">
    <name type="scientific">Lysinibacillus xylanilyticus</name>
    <dbReference type="NCBI Taxonomy" id="582475"/>
    <lineage>
        <taxon>Bacteria</taxon>
        <taxon>Bacillati</taxon>
        <taxon>Bacillota</taxon>
        <taxon>Bacilli</taxon>
        <taxon>Bacillales</taxon>
        <taxon>Bacillaceae</taxon>
        <taxon>Lysinibacillus</taxon>
    </lineage>
</organism>
<dbReference type="Proteomes" id="UP000232101">
    <property type="component" value="Unassembled WGS sequence"/>
</dbReference>
<accession>A0A2M9Q4E7</accession>
<dbReference type="EMBL" id="PHQY01000646">
    <property type="protein sequence ID" value="PJO42832.1"/>
    <property type="molecule type" value="Genomic_DNA"/>
</dbReference>
<dbReference type="InterPro" id="IPR011256">
    <property type="entry name" value="Reg_factor_effector_dom_sf"/>
</dbReference>
<sequence length="63" mass="7650">MSQKYAALRHKGANYKIMDSYKNLHMWIEDNKYERLKNKWHSEIFNSREDSEDLDGELLDTIE</sequence>
<evidence type="ECO:0000313" key="2">
    <source>
        <dbReference type="Proteomes" id="UP000232101"/>
    </source>
</evidence>
<name>A0A2M9Q4E7_9BACI</name>
<evidence type="ECO:0000313" key="1">
    <source>
        <dbReference type="EMBL" id="PJO42832.1"/>
    </source>
</evidence>
<proteinExistence type="predicted"/>